<comment type="caution">
    <text evidence="2">The sequence shown here is derived from an EMBL/GenBank/DDBJ whole genome shotgun (WGS) entry which is preliminary data.</text>
</comment>
<evidence type="ECO:0000313" key="3">
    <source>
        <dbReference type="Proteomes" id="UP000256727"/>
    </source>
</evidence>
<name>A0A3D9L7E8_9MICC</name>
<accession>A0A3D9L7E8</accession>
<gene>
    <name evidence="2" type="ORF">C8E99_0047</name>
</gene>
<keyword evidence="3" id="KW-1185">Reference proteome</keyword>
<dbReference type="Proteomes" id="UP000256727">
    <property type="component" value="Unassembled WGS sequence"/>
</dbReference>
<reference evidence="2 3" key="1">
    <citation type="submission" date="2018-07" db="EMBL/GenBank/DDBJ databases">
        <title>Sequencing the genomes of 1000 actinobacteria strains.</title>
        <authorList>
            <person name="Klenk H.-P."/>
        </authorList>
    </citation>
    <scope>NUCLEOTIDE SEQUENCE [LARGE SCALE GENOMIC DNA]</scope>
    <source>
        <strain evidence="2 3">DSM 14442</strain>
    </source>
</reference>
<dbReference type="AlphaFoldDB" id="A0A3D9L7E8"/>
<protein>
    <submittedName>
        <fullName evidence="2">Uncharacterized protein</fullName>
    </submittedName>
</protein>
<dbReference type="EMBL" id="QREH01000001">
    <property type="protein sequence ID" value="REE02281.1"/>
    <property type="molecule type" value="Genomic_DNA"/>
</dbReference>
<organism evidence="2 3">
    <name type="scientific">Citricoccus muralis</name>
    <dbReference type="NCBI Taxonomy" id="169134"/>
    <lineage>
        <taxon>Bacteria</taxon>
        <taxon>Bacillati</taxon>
        <taxon>Actinomycetota</taxon>
        <taxon>Actinomycetes</taxon>
        <taxon>Micrococcales</taxon>
        <taxon>Micrococcaceae</taxon>
        <taxon>Citricoccus</taxon>
    </lineage>
</organism>
<proteinExistence type="predicted"/>
<sequence>MTSASSQERRPGLHPALSSRQGAALIEETSSVQNLMRDSVDAIRNLKFVSRHGDAVFTLGSIGVEKTMKVMLGCHEVEKTGMWPSQTKLQRWGHGVSKLDTRLRRAVNENLPNATHVGYAKTLATNVNASEILPLLFATFDRYGKSGRFHHLDILATDEPGTDDPPSAYWEQVELHVRATHSGFHDVPYGDNQALEEYETRLRNRIADELETWWYCVHRLGVQGCFGDLGRKIGWAIWEVGRPGPDPARG</sequence>
<evidence type="ECO:0000256" key="1">
    <source>
        <dbReference type="SAM" id="MobiDB-lite"/>
    </source>
</evidence>
<feature type="region of interest" description="Disordered" evidence="1">
    <location>
        <begin position="1"/>
        <end position="22"/>
    </location>
</feature>
<evidence type="ECO:0000313" key="2">
    <source>
        <dbReference type="EMBL" id="REE02281.1"/>
    </source>
</evidence>